<feature type="region of interest" description="Disordered" evidence="1">
    <location>
        <begin position="46"/>
        <end position="74"/>
    </location>
</feature>
<dbReference type="EMBL" id="CAADFR010000037">
    <property type="protein sequence ID" value="VFK39341.1"/>
    <property type="molecule type" value="Genomic_DNA"/>
</dbReference>
<proteinExistence type="predicted"/>
<gene>
    <name evidence="4" type="ORF">BECKSD772D_GA0070982_10842</name>
    <name evidence="3" type="ORF">BECKSD772E_GA0070983_107722</name>
    <name evidence="2" type="ORF">BECKSD772F_GA0070984_10372</name>
</gene>
<evidence type="ECO:0000313" key="2">
    <source>
        <dbReference type="EMBL" id="VFK39341.1"/>
    </source>
</evidence>
<name>A0A450YYP2_9GAMM</name>
<dbReference type="EMBL" id="CAADHB010000084">
    <property type="protein sequence ID" value="VFK80079.1"/>
    <property type="molecule type" value="Genomic_DNA"/>
</dbReference>
<accession>A0A450YYP2</accession>
<sequence length="74" mass="8219">MLRAVRGTLVDVIRDTTTTPGSEHPLSGRTREEIRHCLDLITARQQEMAEAAGESLDERPIFPEKTSCGQNTKP</sequence>
<evidence type="ECO:0000256" key="1">
    <source>
        <dbReference type="SAM" id="MobiDB-lite"/>
    </source>
</evidence>
<organism evidence="3">
    <name type="scientific">Candidatus Kentrum sp. SD</name>
    <dbReference type="NCBI Taxonomy" id="2126332"/>
    <lineage>
        <taxon>Bacteria</taxon>
        <taxon>Pseudomonadati</taxon>
        <taxon>Pseudomonadota</taxon>
        <taxon>Gammaproteobacteria</taxon>
        <taxon>Candidatus Kentrum</taxon>
    </lineage>
</organism>
<protein>
    <submittedName>
        <fullName evidence="3">Uncharacterized protein</fullName>
    </submittedName>
</protein>
<evidence type="ECO:0000313" key="3">
    <source>
        <dbReference type="EMBL" id="VFK46647.1"/>
    </source>
</evidence>
<dbReference type="AlphaFoldDB" id="A0A450YYP2"/>
<evidence type="ECO:0000313" key="4">
    <source>
        <dbReference type="EMBL" id="VFK80079.1"/>
    </source>
</evidence>
<dbReference type="EMBL" id="CAADFU010000077">
    <property type="protein sequence ID" value="VFK46647.1"/>
    <property type="molecule type" value="Genomic_DNA"/>
</dbReference>
<reference evidence="3" key="1">
    <citation type="submission" date="2019-02" db="EMBL/GenBank/DDBJ databases">
        <authorList>
            <person name="Gruber-Vodicka R. H."/>
            <person name="Seah K. B. B."/>
        </authorList>
    </citation>
    <scope>NUCLEOTIDE SEQUENCE</scope>
    <source>
        <strain evidence="4">BECK_S127</strain>
        <strain evidence="3">BECK_S1320</strain>
        <strain evidence="2">BECK_S1321</strain>
    </source>
</reference>